<keyword evidence="5 7" id="KW-0456">Lyase</keyword>
<keyword evidence="6 7" id="KW-0961">Cell wall biogenesis/degradation</keyword>
<evidence type="ECO:0000313" key="9">
    <source>
        <dbReference type="Proteomes" id="UP001138686"/>
    </source>
</evidence>
<evidence type="ECO:0000256" key="4">
    <source>
        <dbReference type="ARBA" id="ARBA00023136"/>
    </source>
</evidence>
<sequence>MSNLKKVVLATVMLGLVVMGGFAYFVYTSVFTENTTFNNEEAHIYIPTGARLSDVLEQIRPLIKDDISFEAVANRKGYPANIKPGHFIIKRGMSNNDIINTIRSTNIPIRVKFNNQERLENLAGHLARQMEPDSLTFLNAFKDSAFLTEVGFSENNALGMYIPNTYEVYWNTSATNFRDRMLKEYNAFWTPERNQKAKNLGLSRDQVIALAAIVQKETAKVDERPRVAGVYLNRLKVGMLLQADPTVIYAKKKTENDFDQIIKRVLYVDLEIDSPYNTYKNAGIPPGPISMPDISAIDAVLNPESHDYYYFVADVKNFGYHKFAKTLSQHNANKAEYVRWISQNGVNR</sequence>
<evidence type="ECO:0000256" key="5">
    <source>
        <dbReference type="ARBA" id="ARBA00023239"/>
    </source>
</evidence>
<keyword evidence="1 7" id="KW-1003">Cell membrane</keyword>
<evidence type="ECO:0000256" key="2">
    <source>
        <dbReference type="ARBA" id="ARBA00022692"/>
    </source>
</evidence>
<dbReference type="Proteomes" id="UP001138686">
    <property type="component" value="Unassembled WGS sequence"/>
</dbReference>
<dbReference type="GO" id="GO:0008932">
    <property type="term" value="F:lytic endotransglycosylase activity"/>
    <property type="evidence" value="ECO:0007669"/>
    <property type="project" value="UniProtKB-UniRule"/>
</dbReference>
<accession>A0A9X1FPH2</accession>
<dbReference type="InterPro" id="IPR003770">
    <property type="entry name" value="MLTG-like"/>
</dbReference>
<keyword evidence="3 7" id="KW-1133">Transmembrane helix</keyword>
<comment type="subcellular location">
    <subcellularLocation>
        <location evidence="7">Cell membrane</location>
        <topology evidence="7">Single-pass membrane protein</topology>
    </subcellularLocation>
</comment>
<comment type="caution">
    <text evidence="8">The sequence shown here is derived from an EMBL/GenBank/DDBJ whole genome shotgun (WGS) entry which is preliminary data.</text>
</comment>
<dbReference type="EC" id="4.2.2.29" evidence="7"/>
<evidence type="ECO:0000256" key="6">
    <source>
        <dbReference type="ARBA" id="ARBA00023316"/>
    </source>
</evidence>
<keyword evidence="4 7" id="KW-0472">Membrane</keyword>
<dbReference type="GO" id="GO:0009252">
    <property type="term" value="P:peptidoglycan biosynthetic process"/>
    <property type="evidence" value="ECO:0007669"/>
    <property type="project" value="UniProtKB-UniRule"/>
</dbReference>
<comment type="function">
    <text evidence="7">Functions as a peptidoglycan terminase that cleaves nascent peptidoglycan strands endolytically to terminate their elongation.</text>
</comment>
<name>A0A9X1FPH2_9FLAO</name>
<protein>
    <recommendedName>
        <fullName evidence="7">Endolytic murein transglycosylase</fullName>
        <ecNumber evidence="7">4.2.2.29</ecNumber>
    </recommendedName>
    <alternativeName>
        <fullName evidence="7">Peptidoglycan lytic transglycosylase</fullName>
    </alternativeName>
    <alternativeName>
        <fullName evidence="7">Peptidoglycan polymerization terminase</fullName>
    </alternativeName>
</protein>
<dbReference type="HAMAP" id="MF_02065">
    <property type="entry name" value="MltG"/>
    <property type="match status" value="1"/>
</dbReference>
<organism evidence="8 9">
    <name type="scientific">Halomarinibacterium sedimenti</name>
    <dbReference type="NCBI Taxonomy" id="2857106"/>
    <lineage>
        <taxon>Bacteria</taxon>
        <taxon>Pseudomonadati</taxon>
        <taxon>Bacteroidota</taxon>
        <taxon>Flavobacteriia</taxon>
        <taxon>Flavobacteriales</taxon>
        <taxon>Flavobacteriaceae</taxon>
        <taxon>Halomarinibacterium</taxon>
    </lineage>
</organism>
<dbReference type="NCBIfam" id="TIGR00247">
    <property type="entry name" value="endolytic transglycosylase MltG"/>
    <property type="match status" value="1"/>
</dbReference>
<evidence type="ECO:0000256" key="1">
    <source>
        <dbReference type="ARBA" id="ARBA00022475"/>
    </source>
</evidence>
<dbReference type="RefSeq" id="WP_219052923.1">
    <property type="nucleotide sequence ID" value="NZ_JAHWDP010000003.1"/>
</dbReference>
<evidence type="ECO:0000256" key="7">
    <source>
        <dbReference type="HAMAP-Rule" id="MF_02065"/>
    </source>
</evidence>
<comment type="catalytic activity">
    <reaction evidence="7">
        <text>a peptidoglycan chain = a peptidoglycan chain with N-acetyl-1,6-anhydromuramyl-[peptide] at the reducing end + a peptidoglycan chain with N-acetylglucosamine at the non-reducing end.</text>
        <dbReference type="EC" id="4.2.2.29"/>
    </reaction>
</comment>
<dbReference type="AlphaFoldDB" id="A0A9X1FPH2"/>
<proteinExistence type="inferred from homology"/>
<evidence type="ECO:0000313" key="8">
    <source>
        <dbReference type="EMBL" id="MBW2938413.1"/>
    </source>
</evidence>
<dbReference type="CDD" id="cd08010">
    <property type="entry name" value="MltG_like"/>
    <property type="match status" value="1"/>
</dbReference>
<feature type="site" description="Important for catalytic activity" evidence="7">
    <location>
        <position position="217"/>
    </location>
</feature>
<dbReference type="Pfam" id="PF02618">
    <property type="entry name" value="YceG"/>
    <property type="match status" value="1"/>
</dbReference>
<dbReference type="EMBL" id="JAHWDP010000003">
    <property type="protein sequence ID" value="MBW2938413.1"/>
    <property type="molecule type" value="Genomic_DNA"/>
</dbReference>
<dbReference type="GO" id="GO:0005886">
    <property type="term" value="C:plasma membrane"/>
    <property type="evidence" value="ECO:0007669"/>
    <property type="project" value="UniProtKB-SubCell"/>
</dbReference>
<keyword evidence="2 7" id="KW-0812">Transmembrane</keyword>
<comment type="similarity">
    <text evidence="7">Belongs to the transglycosylase MltG family.</text>
</comment>
<evidence type="ECO:0000256" key="3">
    <source>
        <dbReference type="ARBA" id="ARBA00022989"/>
    </source>
</evidence>
<keyword evidence="9" id="KW-1185">Reference proteome</keyword>
<gene>
    <name evidence="7 8" type="primary">mltG</name>
    <name evidence="8" type="ORF">KXJ69_09865</name>
</gene>
<dbReference type="PANTHER" id="PTHR30518">
    <property type="entry name" value="ENDOLYTIC MUREIN TRANSGLYCOSYLASE"/>
    <property type="match status" value="1"/>
</dbReference>
<feature type="transmembrane region" description="Helical" evidence="7">
    <location>
        <begin position="7"/>
        <end position="27"/>
    </location>
</feature>
<dbReference type="GO" id="GO:0071555">
    <property type="term" value="P:cell wall organization"/>
    <property type="evidence" value="ECO:0007669"/>
    <property type="project" value="UniProtKB-KW"/>
</dbReference>
<reference evidence="8" key="1">
    <citation type="submission" date="2021-07" db="EMBL/GenBank/DDBJ databases">
        <title>Aureisphaera sp. CAU 1614 isolated from sea sediment.</title>
        <authorList>
            <person name="Kim W."/>
        </authorList>
    </citation>
    <scope>NUCLEOTIDE SEQUENCE</scope>
    <source>
        <strain evidence="8">CAU 1614</strain>
    </source>
</reference>
<dbReference type="PANTHER" id="PTHR30518:SF2">
    <property type="entry name" value="ENDOLYTIC MUREIN TRANSGLYCOSYLASE"/>
    <property type="match status" value="1"/>
</dbReference>